<evidence type="ECO:0000313" key="4">
    <source>
        <dbReference type="Proteomes" id="UP000186817"/>
    </source>
</evidence>
<evidence type="ECO:0000256" key="2">
    <source>
        <dbReference type="SAM" id="Phobius"/>
    </source>
</evidence>
<keyword evidence="4" id="KW-1185">Reference proteome</keyword>
<keyword evidence="2" id="KW-1133">Transmembrane helix</keyword>
<dbReference type="OrthoDB" id="444257at2759"/>
<proteinExistence type="predicted"/>
<feature type="region of interest" description="Disordered" evidence="1">
    <location>
        <begin position="39"/>
        <end position="63"/>
    </location>
</feature>
<protein>
    <submittedName>
        <fullName evidence="3">Uncharacterized protein</fullName>
    </submittedName>
</protein>
<feature type="transmembrane region" description="Helical" evidence="2">
    <location>
        <begin position="95"/>
        <end position="119"/>
    </location>
</feature>
<dbReference type="EMBL" id="LSRX01000141">
    <property type="protein sequence ID" value="OLQ07322.1"/>
    <property type="molecule type" value="Genomic_DNA"/>
</dbReference>
<accession>A0A1Q9EIQ8</accession>
<keyword evidence="2" id="KW-0812">Transmembrane</keyword>
<feature type="transmembrane region" description="Helical" evidence="2">
    <location>
        <begin position="152"/>
        <end position="183"/>
    </location>
</feature>
<organism evidence="3 4">
    <name type="scientific">Symbiodinium microadriaticum</name>
    <name type="common">Dinoflagellate</name>
    <name type="synonym">Zooxanthella microadriatica</name>
    <dbReference type="NCBI Taxonomy" id="2951"/>
    <lineage>
        <taxon>Eukaryota</taxon>
        <taxon>Sar</taxon>
        <taxon>Alveolata</taxon>
        <taxon>Dinophyceae</taxon>
        <taxon>Suessiales</taxon>
        <taxon>Symbiodiniaceae</taxon>
        <taxon>Symbiodinium</taxon>
    </lineage>
</organism>
<reference evidence="3 4" key="1">
    <citation type="submission" date="2016-02" db="EMBL/GenBank/DDBJ databases">
        <title>Genome analysis of coral dinoflagellate symbionts highlights evolutionary adaptations to a symbiotic lifestyle.</title>
        <authorList>
            <person name="Aranda M."/>
            <person name="Li Y."/>
            <person name="Liew Y.J."/>
            <person name="Baumgarten S."/>
            <person name="Simakov O."/>
            <person name="Wilson M."/>
            <person name="Piel J."/>
            <person name="Ashoor H."/>
            <person name="Bougouffa S."/>
            <person name="Bajic V.B."/>
            <person name="Ryu T."/>
            <person name="Ravasi T."/>
            <person name="Bayer T."/>
            <person name="Micklem G."/>
            <person name="Kim H."/>
            <person name="Bhak J."/>
            <person name="Lajeunesse T.C."/>
            <person name="Voolstra C.R."/>
        </authorList>
    </citation>
    <scope>NUCLEOTIDE SEQUENCE [LARGE SCALE GENOMIC DNA]</scope>
    <source>
        <strain evidence="3 4">CCMP2467</strain>
    </source>
</reference>
<dbReference type="AlphaFoldDB" id="A0A1Q9EIQ8"/>
<evidence type="ECO:0000256" key="1">
    <source>
        <dbReference type="SAM" id="MobiDB-lite"/>
    </source>
</evidence>
<sequence>MLAPKTLPHLPAIPGALRPPACAVGLRFSRSPSLSFRPTQSVQTRATSRRTAMKGGSGGLEGTSVPAKSRHLLWCGGLDNLVESYLGCTNTATCALPHVVTAARIFFVLFNTVLVGVYARLLSRARRRTQTPDVAEDIANMEGKLKKALIKIVVLLLLHATLGLMAPLVTSCLISTVAFPFWWDRKKSMLFKYGL</sequence>
<dbReference type="Proteomes" id="UP000186817">
    <property type="component" value="Unassembled WGS sequence"/>
</dbReference>
<keyword evidence="2" id="KW-0472">Membrane</keyword>
<name>A0A1Q9EIQ8_SYMMI</name>
<gene>
    <name evidence="3" type="ORF">AK812_SmicGene9285</name>
</gene>
<comment type="caution">
    <text evidence="3">The sequence shown here is derived from an EMBL/GenBank/DDBJ whole genome shotgun (WGS) entry which is preliminary data.</text>
</comment>
<evidence type="ECO:0000313" key="3">
    <source>
        <dbReference type="EMBL" id="OLQ07322.1"/>
    </source>
</evidence>